<feature type="domain" description="N-acetyltransferase" evidence="3">
    <location>
        <begin position="2"/>
        <end position="172"/>
    </location>
</feature>
<dbReference type="Pfam" id="PF00583">
    <property type="entry name" value="Acetyltransf_1"/>
    <property type="match status" value="1"/>
</dbReference>
<organism evidence="4 6">
    <name type="scientific">Pseudomonas costantinii</name>
    <dbReference type="NCBI Taxonomy" id="168469"/>
    <lineage>
        <taxon>Bacteria</taxon>
        <taxon>Pseudomonadati</taxon>
        <taxon>Pseudomonadota</taxon>
        <taxon>Gammaproteobacteria</taxon>
        <taxon>Pseudomonadales</taxon>
        <taxon>Pseudomonadaceae</taxon>
        <taxon>Pseudomonas</taxon>
    </lineage>
</organism>
<dbReference type="GO" id="GO:0005840">
    <property type="term" value="C:ribosome"/>
    <property type="evidence" value="ECO:0007669"/>
    <property type="project" value="UniProtKB-KW"/>
</dbReference>
<dbReference type="PANTHER" id="PTHR43877:SF2">
    <property type="entry name" value="AMINOALKYLPHOSPHONATE N-ACETYLTRANSFERASE-RELATED"/>
    <property type="match status" value="1"/>
</dbReference>
<dbReference type="EMBL" id="FNTS01000002">
    <property type="protein sequence ID" value="SED25693.1"/>
    <property type="molecule type" value="Genomic_DNA"/>
</dbReference>
<dbReference type="InterPro" id="IPR000182">
    <property type="entry name" value="GNAT_dom"/>
</dbReference>
<dbReference type="OrthoDB" id="143110at2"/>
<gene>
    <name evidence="4" type="ORF">BFL40_29785</name>
    <name evidence="5" type="ORF">SAMN04515675_0449</name>
</gene>
<dbReference type="PROSITE" id="PS51186">
    <property type="entry name" value="GNAT"/>
    <property type="match status" value="1"/>
</dbReference>
<evidence type="ECO:0000313" key="5">
    <source>
        <dbReference type="EMBL" id="SED25693.1"/>
    </source>
</evidence>
<sequence>MINIREATKADLDALREVGCETYREHFSTLWSPAGMQQFLDQDFSPEALNQSLESSGRHLWLIALSESGSVVGFAKVNWSVPAPLTGEVGAELQKIYFLKSAAGQGYGKRLLHFIRDLAAQRGERLLWLDVLKTNANARRFYEAFGFQHMGEIPFNTDLTEIGMVVMGLELKQRQAGK</sequence>
<dbReference type="InterPro" id="IPR050832">
    <property type="entry name" value="Bact_Acetyltransf"/>
</dbReference>
<dbReference type="RefSeq" id="WP_071487305.1">
    <property type="nucleotide sequence ID" value="NZ_FNTS01000002.1"/>
</dbReference>
<evidence type="ECO:0000313" key="7">
    <source>
        <dbReference type="Proteomes" id="UP000182179"/>
    </source>
</evidence>
<reference evidence="5 7" key="2">
    <citation type="submission" date="2016-10" db="EMBL/GenBank/DDBJ databases">
        <authorList>
            <person name="Varghese N."/>
            <person name="Submissions S."/>
        </authorList>
    </citation>
    <scope>NUCLEOTIDE SEQUENCE [LARGE SCALE GENOMIC DNA]</scope>
    <source>
        <strain evidence="5 7">BS2773</strain>
    </source>
</reference>
<dbReference type="CDD" id="cd04301">
    <property type="entry name" value="NAT_SF"/>
    <property type="match status" value="1"/>
</dbReference>
<dbReference type="Proteomes" id="UP000181661">
    <property type="component" value="Unassembled WGS sequence"/>
</dbReference>
<keyword evidence="7" id="KW-1185">Reference proteome</keyword>
<keyword evidence="5" id="KW-0689">Ribosomal protein</keyword>
<evidence type="ECO:0000313" key="6">
    <source>
        <dbReference type="Proteomes" id="UP000181661"/>
    </source>
</evidence>
<evidence type="ECO:0000259" key="3">
    <source>
        <dbReference type="PROSITE" id="PS51186"/>
    </source>
</evidence>
<dbReference type="PANTHER" id="PTHR43877">
    <property type="entry name" value="AMINOALKYLPHOSPHONATE N-ACETYLTRANSFERASE-RELATED-RELATED"/>
    <property type="match status" value="1"/>
</dbReference>
<name>A0A1S2UDH9_9PSED</name>
<comment type="caution">
    <text evidence="4">The sequence shown here is derived from an EMBL/GenBank/DDBJ whole genome shotgun (WGS) entry which is preliminary data.</text>
</comment>
<evidence type="ECO:0000313" key="4">
    <source>
        <dbReference type="EMBL" id="OIN44484.1"/>
    </source>
</evidence>
<keyword evidence="5" id="KW-0687">Ribonucleoprotein</keyword>
<keyword evidence="1 4" id="KW-0808">Transferase</keyword>
<dbReference type="Proteomes" id="UP000182179">
    <property type="component" value="Unassembled WGS sequence"/>
</dbReference>
<dbReference type="Gene3D" id="3.40.630.30">
    <property type="match status" value="1"/>
</dbReference>
<dbReference type="GO" id="GO:0016747">
    <property type="term" value="F:acyltransferase activity, transferring groups other than amino-acyl groups"/>
    <property type="evidence" value="ECO:0007669"/>
    <property type="project" value="InterPro"/>
</dbReference>
<dbReference type="SUPFAM" id="SSF55729">
    <property type="entry name" value="Acyl-CoA N-acyltransferases (Nat)"/>
    <property type="match status" value="1"/>
</dbReference>
<keyword evidence="2" id="KW-0012">Acyltransferase</keyword>
<accession>A0A1S2UDH9</accession>
<protein>
    <submittedName>
        <fullName evidence="4">GNAT family N-acetyltransferase</fullName>
    </submittedName>
    <submittedName>
        <fullName evidence="5">Ribosomal protein S18 acetylase RimI</fullName>
    </submittedName>
</protein>
<proteinExistence type="predicted"/>
<reference evidence="4 6" key="1">
    <citation type="submission" date="2016-08" db="EMBL/GenBank/DDBJ databases">
        <title>Draft genome sequence of Pseudomonas costantinii LMG 22119, type strain isolated from cultivated mushroom (Agaricus bisporus) sporophores.</title>
        <authorList>
            <person name="Tambong J.T."/>
        </authorList>
    </citation>
    <scope>NUCLEOTIDE SEQUENCE [LARGE SCALE GENOMIC DNA]</scope>
    <source>
        <strain evidence="4 6">LMG 22119</strain>
    </source>
</reference>
<dbReference type="EMBL" id="MDDR01000061">
    <property type="protein sequence ID" value="OIN44484.1"/>
    <property type="molecule type" value="Genomic_DNA"/>
</dbReference>
<dbReference type="AlphaFoldDB" id="A0A1S2UDH9"/>
<evidence type="ECO:0000256" key="1">
    <source>
        <dbReference type="ARBA" id="ARBA00022679"/>
    </source>
</evidence>
<evidence type="ECO:0000256" key="2">
    <source>
        <dbReference type="ARBA" id="ARBA00023315"/>
    </source>
</evidence>
<dbReference type="InterPro" id="IPR016181">
    <property type="entry name" value="Acyl_CoA_acyltransferase"/>
</dbReference>